<protein>
    <recommendedName>
        <fullName evidence="1">CRAL-TRIO domain-containing protein</fullName>
    </recommendedName>
</protein>
<comment type="caution">
    <text evidence="2">The sequence shown here is derived from an EMBL/GenBank/DDBJ whole genome shotgun (WGS) entry which is preliminary data.</text>
</comment>
<dbReference type="InterPro" id="IPR036865">
    <property type="entry name" value="CRAL-TRIO_dom_sf"/>
</dbReference>
<feature type="non-terminal residue" evidence="2">
    <location>
        <position position="167"/>
    </location>
</feature>
<organism evidence="2 3">
    <name type="scientific">Batillaria attramentaria</name>
    <dbReference type="NCBI Taxonomy" id="370345"/>
    <lineage>
        <taxon>Eukaryota</taxon>
        <taxon>Metazoa</taxon>
        <taxon>Spiralia</taxon>
        <taxon>Lophotrochozoa</taxon>
        <taxon>Mollusca</taxon>
        <taxon>Gastropoda</taxon>
        <taxon>Caenogastropoda</taxon>
        <taxon>Sorbeoconcha</taxon>
        <taxon>Cerithioidea</taxon>
        <taxon>Batillariidae</taxon>
        <taxon>Batillaria</taxon>
    </lineage>
</organism>
<sequence length="167" mass="19766">MASSTKFEYTCTLKDDTLKVAKKELNEDPGTRLLELKAFRDRLLQYPARMDTSHYTMLEVFKAEYLNLAKVIEEEENQVRGFTLLIDYKDFGMHNFLMMNLDFGKRISKMWQDAFPARMKACLIVNEPHFMDLVLGIFTQFMKDKLIKRIHRIGTDWKKLHTFIDPS</sequence>
<dbReference type="PROSITE" id="PS50191">
    <property type="entry name" value="CRAL_TRIO"/>
    <property type="match status" value="1"/>
</dbReference>
<dbReference type="PANTHER" id="PTHR10174:SF130">
    <property type="entry name" value="ALPHA-TOCOPHEROL TRANSFER PROTEIN-LIKE"/>
    <property type="match status" value="1"/>
</dbReference>
<evidence type="ECO:0000313" key="2">
    <source>
        <dbReference type="EMBL" id="KAK7489192.1"/>
    </source>
</evidence>
<dbReference type="EMBL" id="JACVVK020000141">
    <property type="protein sequence ID" value="KAK7489192.1"/>
    <property type="molecule type" value="Genomic_DNA"/>
</dbReference>
<dbReference type="AlphaFoldDB" id="A0ABD0KQP3"/>
<dbReference type="InterPro" id="IPR001251">
    <property type="entry name" value="CRAL-TRIO_dom"/>
</dbReference>
<dbReference type="SMART" id="SM00516">
    <property type="entry name" value="SEC14"/>
    <property type="match status" value="1"/>
</dbReference>
<feature type="domain" description="CRAL-TRIO" evidence="1">
    <location>
        <begin position="37"/>
        <end position="167"/>
    </location>
</feature>
<dbReference type="CDD" id="cd00170">
    <property type="entry name" value="SEC14"/>
    <property type="match status" value="1"/>
</dbReference>
<dbReference type="Proteomes" id="UP001519460">
    <property type="component" value="Unassembled WGS sequence"/>
</dbReference>
<name>A0ABD0KQP3_9CAEN</name>
<dbReference type="Pfam" id="PF00650">
    <property type="entry name" value="CRAL_TRIO"/>
    <property type="match status" value="1"/>
</dbReference>
<dbReference type="PANTHER" id="PTHR10174">
    <property type="entry name" value="ALPHA-TOCOPHEROL TRANSFER PROTEIN-RELATED"/>
    <property type="match status" value="1"/>
</dbReference>
<dbReference type="Gene3D" id="3.40.525.10">
    <property type="entry name" value="CRAL-TRIO lipid binding domain"/>
    <property type="match status" value="1"/>
</dbReference>
<dbReference type="SUPFAM" id="SSF52087">
    <property type="entry name" value="CRAL/TRIO domain"/>
    <property type="match status" value="1"/>
</dbReference>
<gene>
    <name evidence="2" type="ORF">BaRGS_00019570</name>
</gene>
<keyword evidence="3" id="KW-1185">Reference proteome</keyword>
<accession>A0ABD0KQP3</accession>
<reference evidence="2 3" key="1">
    <citation type="journal article" date="2023" name="Sci. Data">
        <title>Genome assembly of the Korean intertidal mud-creeper Batillaria attramentaria.</title>
        <authorList>
            <person name="Patra A.K."/>
            <person name="Ho P.T."/>
            <person name="Jun S."/>
            <person name="Lee S.J."/>
            <person name="Kim Y."/>
            <person name="Won Y.J."/>
        </authorList>
    </citation>
    <scope>NUCLEOTIDE SEQUENCE [LARGE SCALE GENOMIC DNA]</scope>
    <source>
        <strain evidence="2">Wonlab-2016</strain>
    </source>
</reference>
<evidence type="ECO:0000259" key="1">
    <source>
        <dbReference type="PROSITE" id="PS50191"/>
    </source>
</evidence>
<proteinExistence type="predicted"/>
<evidence type="ECO:0000313" key="3">
    <source>
        <dbReference type="Proteomes" id="UP001519460"/>
    </source>
</evidence>